<accession>A0AA45HHQ3</accession>
<comment type="caution">
    <text evidence="1">The sequence shown here is derived from an EMBL/GenBank/DDBJ whole genome shotgun (WGS) entry which is preliminary data.</text>
</comment>
<keyword evidence="2" id="KW-1185">Reference proteome</keyword>
<organism evidence="1 2">
    <name type="scientific">Oceanotoga teriensis</name>
    <dbReference type="NCBI Taxonomy" id="515440"/>
    <lineage>
        <taxon>Bacteria</taxon>
        <taxon>Thermotogati</taxon>
        <taxon>Thermotogota</taxon>
        <taxon>Thermotogae</taxon>
        <taxon>Petrotogales</taxon>
        <taxon>Petrotogaceae</taxon>
        <taxon>Oceanotoga</taxon>
    </lineage>
</organism>
<dbReference type="AlphaFoldDB" id="A0AA45HHQ3"/>
<evidence type="ECO:0000313" key="1">
    <source>
        <dbReference type="EMBL" id="PWJ88094.1"/>
    </source>
</evidence>
<dbReference type="Gene3D" id="3.90.25.10">
    <property type="entry name" value="UDP-galactose 4-epimerase, domain 1"/>
    <property type="match status" value="1"/>
</dbReference>
<reference evidence="1 2" key="1">
    <citation type="submission" date="2018-05" db="EMBL/GenBank/DDBJ databases">
        <title>Genomic Encyclopedia of Type Strains, Phase IV (KMG-IV): sequencing the most valuable type-strain genomes for metagenomic binning, comparative biology and taxonomic classification.</title>
        <authorList>
            <person name="Goeker M."/>
        </authorList>
    </citation>
    <scope>NUCLEOTIDE SEQUENCE [LARGE SCALE GENOMIC DNA]</scope>
    <source>
        <strain evidence="1 2">DSM 24906</strain>
    </source>
</reference>
<gene>
    <name evidence="1" type="ORF">C7380_12032</name>
</gene>
<name>A0AA45HHQ3_9BACT</name>
<dbReference type="Proteomes" id="UP000245921">
    <property type="component" value="Unassembled WGS sequence"/>
</dbReference>
<evidence type="ECO:0008006" key="3">
    <source>
        <dbReference type="Google" id="ProtNLM"/>
    </source>
</evidence>
<protein>
    <recommendedName>
        <fullName evidence="3">dTDP-glucose 4,6-dehydratase</fullName>
    </recommendedName>
</protein>
<sequence>MFEQGIKMTIDWYLNNKEWMESVISGEYLDFYEKNYK</sequence>
<proteinExistence type="predicted"/>
<dbReference type="EMBL" id="QGGI01000020">
    <property type="protein sequence ID" value="PWJ88094.1"/>
    <property type="molecule type" value="Genomic_DNA"/>
</dbReference>
<evidence type="ECO:0000313" key="2">
    <source>
        <dbReference type="Proteomes" id="UP000245921"/>
    </source>
</evidence>